<evidence type="ECO:0000313" key="1">
    <source>
        <dbReference type="EMBL" id="GMI53315.1"/>
    </source>
</evidence>
<reference evidence="1 2" key="1">
    <citation type="journal article" date="2023" name="Commun. Biol.">
        <title>Genome analysis of Parmales, the sister group of diatoms, reveals the evolutionary specialization of diatoms from phago-mixotrophs to photoautotrophs.</title>
        <authorList>
            <person name="Ban H."/>
            <person name="Sato S."/>
            <person name="Yoshikawa S."/>
            <person name="Yamada K."/>
            <person name="Nakamura Y."/>
            <person name="Ichinomiya M."/>
            <person name="Sato N."/>
            <person name="Blanc-Mathieu R."/>
            <person name="Endo H."/>
            <person name="Kuwata A."/>
            <person name="Ogata H."/>
        </authorList>
    </citation>
    <scope>NUCLEOTIDE SEQUENCE [LARGE SCALE GENOMIC DNA]</scope>
</reference>
<dbReference type="EMBL" id="BRYB01006617">
    <property type="protein sequence ID" value="GMI53315.1"/>
    <property type="molecule type" value="Genomic_DNA"/>
</dbReference>
<proteinExistence type="predicted"/>
<name>A0ABQ6NC69_9STRA</name>
<dbReference type="Proteomes" id="UP001165060">
    <property type="component" value="Unassembled WGS sequence"/>
</dbReference>
<keyword evidence="2" id="KW-1185">Reference proteome</keyword>
<accession>A0ABQ6NC69</accession>
<gene>
    <name evidence="1" type="ORF">TeGR_g2273</name>
</gene>
<comment type="caution">
    <text evidence="1">The sequence shown here is derived from an EMBL/GenBank/DDBJ whole genome shotgun (WGS) entry which is preliminary data.</text>
</comment>
<organism evidence="1 2">
    <name type="scientific">Tetraparma gracilis</name>
    <dbReference type="NCBI Taxonomy" id="2962635"/>
    <lineage>
        <taxon>Eukaryota</taxon>
        <taxon>Sar</taxon>
        <taxon>Stramenopiles</taxon>
        <taxon>Ochrophyta</taxon>
        <taxon>Bolidophyceae</taxon>
        <taxon>Parmales</taxon>
        <taxon>Triparmaceae</taxon>
        <taxon>Tetraparma</taxon>
    </lineage>
</organism>
<feature type="non-terminal residue" evidence="1">
    <location>
        <position position="92"/>
    </location>
</feature>
<evidence type="ECO:0000313" key="2">
    <source>
        <dbReference type="Proteomes" id="UP001165060"/>
    </source>
</evidence>
<protein>
    <submittedName>
        <fullName evidence="1">Uncharacterized protein</fullName>
    </submittedName>
</protein>
<sequence>MIVHRPIHQIIDLCDRLGRTRYLIASGNDVGDHLRLFAQDFKNDPWVQYTVGDLQAIADRDAMVAMVGAAFGGPMRANSRVVEACNRLGWSR</sequence>